<evidence type="ECO:0000256" key="1">
    <source>
        <dbReference type="SAM" id="MobiDB-lite"/>
    </source>
</evidence>
<sequence length="612" mass="63306">MDGSGYGGGYGQPGWPYLASAMAVSVHGYSAAMQPYGMAYGSLAVPVSRGSAHYDGVPPYTAEGFGYDMGAVPPAAEGPEAYDELWYQGFYRGYDGEHGGEQVEQGEAPYGEPSNEDYEEPDGEGDGCSEAEYGDDAEDELDDKDRVSAADEPADGVYNRTSNFEGVKMHKTVSMATAKEAVAAGATRETRTHRLNPAAPTFLNPGAKTFVPSTKAAEAVPDASKPPMPAAEAAPSVATSADPGSSTPQSEKLGRAEHRDTEASGQVSAGQTTDGEVGTHASSSQGTNVPAGKGADNADSDGKVEEGRRAGTTDSLSVNQAGKPVLSAACGSSATAEEEIQSQQGQCAEASSLHKPLAVVKSGRAWLAIPTSPLSPSVGSDSVQGASEAGDGAARLSDESLSRAAVHQSAVEKVEEQRPGEDHAAAPQAAAGLAAGGPAETTVTQGGGDVTAQGEAAKSRTLTMSDLKPISTPFQRFITGLFSLFQGPRGEYGVESLWWVLESHQDRCESAPLDGKAAGCEEQANTSAASPSAQQQQQQQQMQQHAITGPYSSEQMILAYIAQALSHELLVCGTWGCSTPTLMPSADCFRPLGSLLEAAEAGKPYDLLPLQR</sequence>
<feature type="compositionally biased region" description="Low complexity" evidence="1">
    <location>
        <begin position="230"/>
        <end position="241"/>
    </location>
</feature>
<dbReference type="Proteomes" id="UP000747399">
    <property type="component" value="Unassembled WGS sequence"/>
</dbReference>
<proteinExistence type="predicted"/>
<protein>
    <submittedName>
        <fullName evidence="2">Uncharacterized protein</fullName>
    </submittedName>
</protein>
<feature type="compositionally biased region" description="Low complexity" evidence="1">
    <location>
        <begin position="534"/>
        <end position="544"/>
    </location>
</feature>
<name>A0A8J4BNJ1_9CHLO</name>
<feature type="region of interest" description="Disordered" evidence="1">
    <location>
        <begin position="214"/>
        <end position="320"/>
    </location>
</feature>
<evidence type="ECO:0000313" key="3">
    <source>
        <dbReference type="Proteomes" id="UP000747399"/>
    </source>
</evidence>
<dbReference type="EMBL" id="BNCO01000069">
    <property type="protein sequence ID" value="GIL64720.1"/>
    <property type="molecule type" value="Genomic_DNA"/>
</dbReference>
<evidence type="ECO:0000313" key="2">
    <source>
        <dbReference type="EMBL" id="GIL64720.1"/>
    </source>
</evidence>
<feature type="region of interest" description="Disordered" evidence="1">
    <location>
        <begin position="373"/>
        <end position="459"/>
    </location>
</feature>
<feature type="compositionally biased region" description="Low complexity" evidence="1">
    <location>
        <begin position="425"/>
        <end position="439"/>
    </location>
</feature>
<feature type="compositionally biased region" description="Basic and acidic residues" evidence="1">
    <location>
        <begin position="252"/>
        <end position="262"/>
    </location>
</feature>
<feature type="region of interest" description="Disordered" evidence="1">
    <location>
        <begin position="512"/>
        <end position="546"/>
    </location>
</feature>
<gene>
    <name evidence="2" type="ORF">Vafri_18608</name>
</gene>
<accession>A0A8J4BNJ1</accession>
<feature type="compositionally biased region" description="Acidic residues" evidence="1">
    <location>
        <begin position="114"/>
        <end position="142"/>
    </location>
</feature>
<comment type="caution">
    <text evidence="2">The sequence shown here is derived from an EMBL/GenBank/DDBJ whole genome shotgun (WGS) entry which is preliminary data.</text>
</comment>
<organism evidence="2 3">
    <name type="scientific">Volvox africanus</name>
    <dbReference type="NCBI Taxonomy" id="51714"/>
    <lineage>
        <taxon>Eukaryota</taxon>
        <taxon>Viridiplantae</taxon>
        <taxon>Chlorophyta</taxon>
        <taxon>core chlorophytes</taxon>
        <taxon>Chlorophyceae</taxon>
        <taxon>CS clade</taxon>
        <taxon>Chlamydomonadales</taxon>
        <taxon>Volvocaceae</taxon>
        <taxon>Volvox</taxon>
    </lineage>
</organism>
<feature type="compositionally biased region" description="Polar residues" evidence="1">
    <location>
        <begin position="373"/>
        <end position="385"/>
    </location>
</feature>
<feature type="compositionally biased region" description="Polar residues" evidence="1">
    <location>
        <begin position="523"/>
        <end position="533"/>
    </location>
</feature>
<keyword evidence="3" id="KW-1185">Reference proteome</keyword>
<feature type="compositionally biased region" description="Basic and acidic residues" evidence="1">
    <location>
        <begin position="300"/>
        <end position="311"/>
    </location>
</feature>
<feature type="compositionally biased region" description="Basic and acidic residues" evidence="1">
    <location>
        <begin position="410"/>
        <end position="424"/>
    </location>
</feature>
<reference evidence="2" key="1">
    <citation type="journal article" date="2021" name="Proc. Natl. Acad. Sci. U.S.A.">
        <title>Three genomes in the algal genus Volvox reveal the fate of a haploid sex-determining region after a transition to homothallism.</title>
        <authorList>
            <person name="Yamamoto K."/>
            <person name="Hamaji T."/>
            <person name="Kawai-Toyooka H."/>
            <person name="Matsuzaki R."/>
            <person name="Takahashi F."/>
            <person name="Nishimura Y."/>
            <person name="Kawachi M."/>
            <person name="Noguchi H."/>
            <person name="Minakuchi Y."/>
            <person name="Umen J.G."/>
            <person name="Toyoda A."/>
            <person name="Nozaki H."/>
        </authorList>
    </citation>
    <scope>NUCLEOTIDE SEQUENCE</scope>
    <source>
        <strain evidence="2">NIES-3780</strain>
    </source>
</reference>
<feature type="region of interest" description="Disordered" evidence="1">
    <location>
        <begin position="96"/>
        <end position="161"/>
    </location>
</feature>
<dbReference type="AlphaFoldDB" id="A0A8J4BNJ1"/>
<feature type="compositionally biased region" description="Polar residues" evidence="1">
    <location>
        <begin position="263"/>
        <end position="288"/>
    </location>
</feature>